<feature type="region of interest" description="Disordered" evidence="5">
    <location>
        <begin position="61"/>
        <end position="96"/>
    </location>
</feature>
<proteinExistence type="predicted"/>
<organism evidence="8">
    <name type="scientific">Cladocopium goreaui</name>
    <dbReference type="NCBI Taxonomy" id="2562237"/>
    <lineage>
        <taxon>Eukaryota</taxon>
        <taxon>Sar</taxon>
        <taxon>Alveolata</taxon>
        <taxon>Dinophyceae</taxon>
        <taxon>Suessiales</taxon>
        <taxon>Symbiodiniaceae</taxon>
        <taxon>Cladocopium</taxon>
    </lineage>
</organism>
<dbReference type="Proteomes" id="UP001152797">
    <property type="component" value="Unassembled WGS sequence"/>
</dbReference>
<dbReference type="PANTHER" id="PTHR45689:SF5">
    <property type="entry name" value="I[[H]] CHANNEL, ISOFORM E"/>
    <property type="match status" value="1"/>
</dbReference>
<keyword evidence="2 6" id="KW-0812">Transmembrane</keyword>
<dbReference type="Gene3D" id="1.10.287.70">
    <property type="match status" value="1"/>
</dbReference>
<feature type="region of interest" description="Disordered" evidence="5">
    <location>
        <begin position="1532"/>
        <end position="1632"/>
    </location>
</feature>
<dbReference type="OrthoDB" id="419411at2759"/>
<reference evidence="9" key="2">
    <citation type="submission" date="2024-04" db="EMBL/GenBank/DDBJ databases">
        <authorList>
            <person name="Chen Y."/>
            <person name="Shah S."/>
            <person name="Dougan E. K."/>
            <person name="Thang M."/>
            <person name="Chan C."/>
        </authorList>
    </citation>
    <scope>NUCLEOTIDE SEQUENCE [LARGE SCALE GENOMIC DNA]</scope>
</reference>
<comment type="caution">
    <text evidence="8">The sequence shown here is derived from an EMBL/GenBank/DDBJ whole genome shotgun (WGS) entry which is preliminary data.</text>
</comment>
<dbReference type="Pfam" id="PF20717">
    <property type="entry name" value="DUF6829"/>
    <property type="match status" value="1"/>
</dbReference>
<feature type="compositionally biased region" description="Low complexity" evidence="5">
    <location>
        <begin position="1819"/>
        <end position="1834"/>
    </location>
</feature>
<dbReference type="GO" id="GO:0005249">
    <property type="term" value="F:voltage-gated potassium channel activity"/>
    <property type="evidence" value="ECO:0007669"/>
    <property type="project" value="TreeGrafter"/>
</dbReference>
<dbReference type="InterPro" id="IPR018490">
    <property type="entry name" value="cNMP-bd_dom_sf"/>
</dbReference>
<evidence type="ECO:0000256" key="2">
    <source>
        <dbReference type="ARBA" id="ARBA00022692"/>
    </source>
</evidence>
<dbReference type="InterPro" id="IPR049232">
    <property type="entry name" value="DUF6829"/>
</dbReference>
<dbReference type="SUPFAM" id="SSF81324">
    <property type="entry name" value="Voltage-gated potassium channels"/>
    <property type="match status" value="1"/>
</dbReference>
<comment type="subcellular location">
    <subcellularLocation>
        <location evidence="1">Membrane</location>
        <topology evidence="1">Multi-pass membrane protein</topology>
    </subcellularLocation>
</comment>
<feature type="transmembrane region" description="Helical" evidence="6">
    <location>
        <begin position="205"/>
        <end position="228"/>
    </location>
</feature>
<feature type="transmembrane region" description="Helical" evidence="6">
    <location>
        <begin position="240"/>
        <end position="261"/>
    </location>
</feature>
<reference evidence="8" key="1">
    <citation type="submission" date="2022-10" db="EMBL/GenBank/DDBJ databases">
        <authorList>
            <person name="Chen Y."/>
            <person name="Dougan E. K."/>
            <person name="Chan C."/>
            <person name="Rhodes N."/>
            <person name="Thang M."/>
        </authorList>
    </citation>
    <scope>NUCLEOTIDE SEQUENCE</scope>
</reference>
<dbReference type="EMBL" id="CAMXCT030000535">
    <property type="protein sequence ID" value="CAL4767405.1"/>
    <property type="molecule type" value="Genomic_DNA"/>
</dbReference>
<evidence type="ECO:0000256" key="3">
    <source>
        <dbReference type="ARBA" id="ARBA00022989"/>
    </source>
</evidence>
<keyword evidence="11" id="KW-1185">Reference proteome</keyword>
<dbReference type="GO" id="GO:0035725">
    <property type="term" value="P:sodium ion transmembrane transport"/>
    <property type="evidence" value="ECO:0007669"/>
    <property type="project" value="TreeGrafter"/>
</dbReference>
<dbReference type="Gene3D" id="2.60.120.10">
    <property type="entry name" value="Jelly Rolls"/>
    <property type="match status" value="1"/>
</dbReference>
<feature type="domain" description="Ion transport" evidence="7">
    <location>
        <begin position="206"/>
        <end position="414"/>
    </location>
</feature>
<evidence type="ECO:0000313" key="10">
    <source>
        <dbReference type="EMBL" id="CAL4767405.1"/>
    </source>
</evidence>
<dbReference type="EMBL" id="CAMXCT020000535">
    <property type="protein sequence ID" value="CAL1133468.1"/>
    <property type="molecule type" value="Genomic_DNA"/>
</dbReference>
<name>A0A9P1BXG4_9DINO</name>
<evidence type="ECO:0000256" key="1">
    <source>
        <dbReference type="ARBA" id="ARBA00004141"/>
    </source>
</evidence>
<dbReference type="InterPro" id="IPR051413">
    <property type="entry name" value="K/Na_HCN_channel"/>
</dbReference>
<dbReference type="PANTHER" id="PTHR45689">
    <property type="entry name" value="I[[H]] CHANNEL, ISOFORM E"/>
    <property type="match status" value="1"/>
</dbReference>
<evidence type="ECO:0000313" key="9">
    <source>
        <dbReference type="EMBL" id="CAL1133468.1"/>
    </source>
</evidence>
<dbReference type="GO" id="GO:0098855">
    <property type="term" value="C:HCN channel complex"/>
    <property type="evidence" value="ECO:0007669"/>
    <property type="project" value="TreeGrafter"/>
</dbReference>
<dbReference type="InterPro" id="IPR014710">
    <property type="entry name" value="RmlC-like_jellyroll"/>
</dbReference>
<protein>
    <submittedName>
        <fullName evidence="10">Potassium voltage-gated channel protein eag (Ether-a-go-go protein)</fullName>
    </submittedName>
</protein>
<evidence type="ECO:0000256" key="5">
    <source>
        <dbReference type="SAM" id="MobiDB-lite"/>
    </source>
</evidence>
<dbReference type="Pfam" id="PF00520">
    <property type="entry name" value="Ion_trans"/>
    <property type="match status" value="1"/>
</dbReference>
<dbReference type="GO" id="GO:0003254">
    <property type="term" value="P:regulation of membrane depolarization"/>
    <property type="evidence" value="ECO:0007669"/>
    <property type="project" value="TreeGrafter"/>
</dbReference>
<keyword evidence="3 6" id="KW-1133">Transmembrane helix</keyword>
<feature type="transmembrane region" description="Helical" evidence="6">
    <location>
        <begin position="352"/>
        <end position="380"/>
    </location>
</feature>
<dbReference type="InterPro" id="IPR005821">
    <property type="entry name" value="Ion_trans_dom"/>
</dbReference>
<keyword evidence="4 6" id="KW-0472">Membrane</keyword>
<evidence type="ECO:0000256" key="6">
    <source>
        <dbReference type="SAM" id="Phobius"/>
    </source>
</evidence>
<feature type="compositionally biased region" description="Polar residues" evidence="5">
    <location>
        <begin position="1602"/>
        <end position="1614"/>
    </location>
</feature>
<evidence type="ECO:0000259" key="7">
    <source>
        <dbReference type="Pfam" id="PF00520"/>
    </source>
</evidence>
<gene>
    <name evidence="8" type="ORF">C1SCF055_LOCUS8000</name>
</gene>
<dbReference type="SUPFAM" id="SSF51206">
    <property type="entry name" value="cAMP-binding domain-like"/>
    <property type="match status" value="1"/>
</dbReference>
<evidence type="ECO:0000256" key="4">
    <source>
        <dbReference type="ARBA" id="ARBA00023136"/>
    </source>
</evidence>
<evidence type="ECO:0000313" key="11">
    <source>
        <dbReference type="Proteomes" id="UP001152797"/>
    </source>
</evidence>
<feature type="compositionally biased region" description="Basic and acidic residues" evidence="5">
    <location>
        <begin position="61"/>
        <end position="73"/>
    </location>
</feature>
<dbReference type="EMBL" id="CAMXCT010000535">
    <property type="protein sequence ID" value="CAI3980093.1"/>
    <property type="molecule type" value="Genomic_DNA"/>
</dbReference>
<sequence length="2068" mass="230282">MDDLGSTQHLEKQLDTIHAVQDEIDAGDVIIFVVDMFVHRIQGIKEKLHCFEDFVRAQMEEPRARDSRSESVRGSRCLSTEDLGNKARERSGTVDDMKQLQEPVALTEHREKKWESTAGWYWPLGTVSSLTQTSNFLGPGKELRLHNRWMQLSMQAEALLALSEYKRTTQSSFANKYAPHNTSGLSEALDHSGPGVFHPLGKVRVVWDLCGLALLLADAILLPLSLAWDWHQGTDEPGSLFLLVVFLLSLLFWSVDICMNLNTAFYQRGFLVFSRWEILKHYLQTWFIIDVAVVTLDYVTLGNYIADAERSSLGQLMRSMRVVRAFRLVRLLKMARFDDLMQEIAASTGRQWIMLVVAIINSAVAILLVAHVMTCFWYFVGRQVENEGRQSWLSLEGANDKDPFTQYLHAFRYIMDAPSPPVITADSVVERFFDILLSIFCLVVIGSAISKISGTMVELRSMNEAKSKQRYEIRQYLHSQDASFELVSRVMKFVEYKLEKMMPTTFDSSLISHTLQTELSVNQRSRFIETVPIFALTQTLYPEVFSSVCVVLKKVVCENQEEVFVAGALSTCMYITVTGEYSHVQGYDLTMDPKILTGVNRLEELALYVDALAHHSSLFATTFAEMFTLDGDNLVTCLQNSPSCAAMFFEYAKEFTAAVKKAGGNADFEEQAMLAERCCKKTQIYQDLYPDQETRLDNIDLSNLPVEKPFTSEATGALGSNSLSFFGDHDFFGDASNSMGEVAQEKPLKGLEMEQSGNLQWMIEEGWKRDLQVNTLPAQLQECLPELHPNDGPHAIFEQPLERDRAESSCICTLALIHDRYDIFTMPQPPSAKLLEKQWQILQTIIRWVEPTYEKIHAVLVLLAIRSLGKSKAVANQCPQNERSPENVVLHLIEEYQNVVPSVQGLNAAGIKYAKGALHLHSMFNLAQMLQGENVPANVSQLQESIKRDGVEALRFYILFLLGFMSGLNAGRGSKFLTAKRAESFIEGVRILKYLLEASPCGIYWGYLSSRAHRLGVPCQTAEELVLIRLACLARVEDRSAYRQLEECWAALGSVERSTLLHHFLADGIEETAFVFEFLPDCVANAVRNPNIGLTCLLEILVCLLNMLQPAAPGLLANMSQCKLILVNLSDMSEFITCVRNRFVFETCVSRCKVRFTGGRVQLEMTGSNWARVNEPNSDITSLAYSVKDVLQKQRTLETQILQQGSQGFRSIAMSKLLKEKSKTFNKLCQEGTSDIGIFYVATLDHDLHDGYGNSVSGQDNMWSESLFQLCGSQTRLSFEILVLTACTPFGDGDVLSMWVGLADGEGPNSKDNCCVFQTWELKAVVETVNDEQLAEDASAAGELKLLLSRQWRPTGQSALDEFVDWIESAIDSIDAEVRRQVEFRCRSSLLHRRDQRRGSALASGKIGEKNFTIQDRAGIDGTLHRISAVRNATGDVAFSLGEIAGCGDEPHKSAGRSLKDMVPILEKREAEARRDDWLEARLRYQSATFGTAPQETKSGTYIYSGSPSGFHEWEFRTRIRVEFLKQKIKKKALEHKSKSTSTSPERGRAERSPVAGRGGDDDAQATDVPGARRHSGSPEDGQAGHDGQEGQPKGSQKPWYGNNNKQHETTAQPIGQKPMGRPGMSHHEPEEYHGGYEYEEHYDEHGCMAHPDESEQPTEWDYVEDEDAAVALVAMAECDHDETPADGFDDLPEAAQQLYVGYVAAGHKGKTKGFKGKDKGKGKGKHVFRTQLSVQDRVKRLAELKARSKCLRCGSTGHWAGDPVCKFPSKGKNKPGVGYLAISDEESSAGEYGVLHVRSRQEKEHAAFITYRTPVSRPPSAGGSVGGSADSGDFSMVSVSDKRKDRARRIRVPASREVKACLMGLGSNAYTQAVREADPEHCFMAVALSPMDDQIVGPALRVVDIWNDEGVWTVLDEGASRSHDKSCGEHDAGTSELLKPLNIGAPGMDDWMPKVLVVDEIGTQGEASAARTIGERGVQLVATAHGHNIFDLLANTELRDLVGGLVSSTLGDDNPRYKETGRWALSIRIRTSTCGCYTANGIRIMFSGWLIHSPIVGGLVLFKHHFC</sequence>
<evidence type="ECO:0000313" key="8">
    <source>
        <dbReference type="EMBL" id="CAI3980093.1"/>
    </source>
</evidence>
<feature type="region of interest" description="Disordered" evidence="5">
    <location>
        <begin position="1818"/>
        <end position="1841"/>
    </location>
</feature>
<accession>A0A9P1BXG4</accession>
<feature type="compositionally biased region" description="Basic and acidic residues" evidence="5">
    <location>
        <begin position="83"/>
        <end position="96"/>
    </location>
</feature>